<dbReference type="AlphaFoldDB" id="A0A1F6WXW7"/>
<comment type="caution">
    <text evidence="1">The sequence shown here is derived from an EMBL/GenBank/DDBJ whole genome shotgun (WGS) entry which is preliminary data.</text>
</comment>
<dbReference type="EMBL" id="MFUY01000001">
    <property type="protein sequence ID" value="OGI86624.1"/>
    <property type="molecule type" value="Genomic_DNA"/>
</dbReference>
<accession>A0A1F6WXW7</accession>
<protein>
    <submittedName>
        <fullName evidence="1">Uncharacterized protein</fullName>
    </submittedName>
</protein>
<name>A0A1F6WXW7_9BACT</name>
<evidence type="ECO:0000313" key="1">
    <source>
        <dbReference type="EMBL" id="OGI86624.1"/>
    </source>
</evidence>
<reference evidence="1 2" key="1">
    <citation type="journal article" date="2016" name="Nat. Commun.">
        <title>Thousands of microbial genomes shed light on interconnected biogeochemical processes in an aquifer system.</title>
        <authorList>
            <person name="Anantharaman K."/>
            <person name="Brown C.T."/>
            <person name="Hug L.A."/>
            <person name="Sharon I."/>
            <person name="Castelle C.J."/>
            <person name="Probst A.J."/>
            <person name="Thomas B.C."/>
            <person name="Singh A."/>
            <person name="Wilkins M.J."/>
            <person name="Karaoz U."/>
            <person name="Brodie E.L."/>
            <person name="Williams K.H."/>
            <person name="Hubbard S.S."/>
            <person name="Banfield J.F."/>
        </authorList>
    </citation>
    <scope>NUCLEOTIDE SEQUENCE [LARGE SCALE GENOMIC DNA]</scope>
</reference>
<evidence type="ECO:0000313" key="2">
    <source>
        <dbReference type="Proteomes" id="UP000176187"/>
    </source>
</evidence>
<dbReference type="Proteomes" id="UP000176187">
    <property type="component" value="Unassembled WGS sequence"/>
</dbReference>
<proteinExistence type="predicted"/>
<sequence length="404" mass="47800">MKKNKTRNKKVSKKIENKDVDPFRRMQSIFENNIFLHEVSIKEIGKHAQKYDNENINPLMEILKNKIGKGKKGNKKKIKFSKKELSGVHKVFENIIKTQPLQGHLFSKNTIVSMVSTLDILLSKLFSFYYEKNPKKLSLENQSIKFGELENIENIEEAQKFLINREIESLLIEEGLNRKLQVLKKDMGLNLDSINKNLEELKKLIKIRNLIVHNEGQMDREYIKKYGDKTSELNKNIIVTDKYLNDSLFLLYFIGTYIIQEAQFSFSEEIKKKNFLLINPMHYLVKHEQYHLLRSIYDFVLNPKISASERKYIVINYCIGLKKQGRKLEDIEKVLMLEDWSLTRDDFEMCKSALLDKDQEFYKYLKKVIKAKEIGLEEINTWAIFTFHKDKQEFKSIVKNVKPL</sequence>
<organism evidence="1 2">
    <name type="scientific">Candidatus Nomurabacteria bacterium RIFCSPLOWO2_01_FULL_41_12</name>
    <dbReference type="NCBI Taxonomy" id="1801774"/>
    <lineage>
        <taxon>Bacteria</taxon>
        <taxon>Candidatus Nomuraibacteriota</taxon>
    </lineage>
</organism>
<gene>
    <name evidence="1" type="ORF">A3A05_03550</name>
</gene>